<comment type="caution">
    <text evidence="1">The sequence shown here is derived from an EMBL/GenBank/DDBJ whole genome shotgun (WGS) entry which is preliminary data.</text>
</comment>
<proteinExistence type="predicted"/>
<dbReference type="AlphaFoldDB" id="A0A433UJF5"/>
<evidence type="ECO:0000313" key="2">
    <source>
        <dbReference type="Proteomes" id="UP000271624"/>
    </source>
</evidence>
<dbReference type="RefSeq" id="WP_127087415.1">
    <property type="nucleotide sequence ID" value="NZ_RSCL01000053.1"/>
</dbReference>
<dbReference type="EMBL" id="RSCL01000053">
    <property type="protein sequence ID" value="RUS93962.1"/>
    <property type="molecule type" value="Genomic_DNA"/>
</dbReference>
<dbReference type="Proteomes" id="UP000271624">
    <property type="component" value="Unassembled WGS sequence"/>
</dbReference>
<organism evidence="1 2">
    <name type="scientific">Dulcicalothrix desertica PCC 7102</name>
    <dbReference type="NCBI Taxonomy" id="232991"/>
    <lineage>
        <taxon>Bacteria</taxon>
        <taxon>Bacillati</taxon>
        <taxon>Cyanobacteriota</taxon>
        <taxon>Cyanophyceae</taxon>
        <taxon>Nostocales</taxon>
        <taxon>Calotrichaceae</taxon>
        <taxon>Dulcicalothrix</taxon>
    </lineage>
</organism>
<name>A0A433UJF5_9CYAN</name>
<protein>
    <recommendedName>
        <fullName evidence="3">HEAT repeat domain-containing protein</fullName>
    </recommendedName>
</protein>
<keyword evidence="2" id="KW-1185">Reference proteome</keyword>
<sequence>MNPTLAGQIFESFLHPGERAIATHKLSSFGVNAIPVLESLFSGEAKNSWGVSYSRLGMPIYCGLITAKLLGSLAKPLEPFIRECLHSAEGGMYAVEALRAIGTLDETSIVELAACLNKNTSLAWEVAYTLHCCGAEKNEAVIEIANSSQKISRILIDARKSYYKNLLNS</sequence>
<reference evidence="1" key="1">
    <citation type="submission" date="2018-12" db="EMBL/GenBank/DDBJ databases">
        <authorList>
            <person name="Will S."/>
            <person name="Neumann-Schaal M."/>
            <person name="Henke P."/>
        </authorList>
    </citation>
    <scope>NUCLEOTIDE SEQUENCE</scope>
    <source>
        <strain evidence="1">PCC 7102</strain>
    </source>
</reference>
<gene>
    <name evidence="1" type="ORF">DSM106972_094990</name>
</gene>
<evidence type="ECO:0000313" key="1">
    <source>
        <dbReference type="EMBL" id="RUS93962.1"/>
    </source>
</evidence>
<accession>A0A433UJF5</accession>
<dbReference type="OrthoDB" id="10001752at2"/>
<reference evidence="1" key="2">
    <citation type="journal article" date="2019" name="Genome Biol. Evol.">
        <title>Day and night: Metabolic profiles and evolutionary relationships of six axenic non-marine cyanobacteria.</title>
        <authorList>
            <person name="Will S.E."/>
            <person name="Henke P."/>
            <person name="Boedeker C."/>
            <person name="Huang S."/>
            <person name="Brinkmann H."/>
            <person name="Rohde M."/>
            <person name="Jarek M."/>
            <person name="Friedl T."/>
            <person name="Seufert S."/>
            <person name="Schumacher M."/>
            <person name="Overmann J."/>
            <person name="Neumann-Schaal M."/>
            <person name="Petersen J."/>
        </authorList>
    </citation>
    <scope>NUCLEOTIDE SEQUENCE [LARGE SCALE GENOMIC DNA]</scope>
    <source>
        <strain evidence="1">PCC 7102</strain>
    </source>
</reference>
<evidence type="ECO:0008006" key="3">
    <source>
        <dbReference type="Google" id="ProtNLM"/>
    </source>
</evidence>